<reference evidence="4" key="2">
    <citation type="submission" date="2023-07" db="EMBL/GenBank/DDBJ databases">
        <title>Description of novel Chryseobacterium sp. strain C-2.</title>
        <authorList>
            <person name="Saticioglu I.B."/>
        </authorList>
    </citation>
    <scope>NUCLEOTIDE SEQUENCE [LARGE SCALE GENOMIC DNA]</scope>
    <source>
        <strain evidence="4">C-2</strain>
    </source>
</reference>
<reference evidence="3" key="1">
    <citation type="submission" date="2021-11" db="EMBL/GenBank/DDBJ databases">
        <title>Description of novel Chryseobacterium species.</title>
        <authorList>
            <person name="Saticioglu I.B."/>
            <person name="Ay H."/>
            <person name="Altun S."/>
            <person name="Duman M."/>
        </authorList>
    </citation>
    <scope>NUCLEOTIDE SEQUENCE</scope>
    <source>
        <strain evidence="3">C-39</strain>
    </source>
</reference>
<name>A0A9Q3YTP8_9FLAO</name>
<dbReference type="EMBL" id="JACXXP010000016">
    <property type="protein sequence ID" value="MBD3905502.1"/>
    <property type="molecule type" value="Genomic_DNA"/>
</dbReference>
<dbReference type="Proteomes" id="UP001107960">
    <property type="component" value="Unassembled WGS sequence"/>
</dbReference>
<evidence type="ECO:0000313" key="1">
    <source>
        <dbReference type="EMBL" id="MBD3905502.1"/>
    </source>
</evidence>
<comment type="caution">
    <text evidence="3">The sequence shown here is derived from an EMBL/GenBank/DDBJ whole genome shotgun (WGS) entry which is preliminary data.</text>
</comment>
<dbReference type="EMBL" id="JAJJML010000002">
    <property type="protein sequence ID" value="MCC9037044.1"/>
    <property type="molecule type" value="Genomic_DNA"/>
</dbReference>
<evidence type="ECO:0000313" key="4">
    <source>
        <dbReference type="Proteomes" id="UP000603715"/>
    </source>
</evidence>
<accession>A0A9Q3YTP8</accession>
<gene>
    <name evidence="1" type="ORF">IEW27_13000</name>
    <name evidence="2" type="ORF">LNP80_12275</name>
    <name evidence="3" type="ORF">LNP80_22800</name>
</gene>
<reference evidence="1" key="3">
    <citation type="submission" date="2024-05" db="EMBL/GenBank/DDBJ databases">
        <title>Description of novel Chryseobacterium sp. strain C-2.</title>
        <authorList>
            <person name="Saticioglu I.B."/>
        </authorList>
    </citation>
    <scope>NUCLEOTIDE SEQUENCE</scope>
    <source>
        <strain evidence="1">C-2</strain>
    </source>
</reference>
<dbReference type="EMBL" id="JAJJML010000001">
    <property type="protein sequence ID" value="MCC9035022.1"/>
    <property type="molecule type" value="Genomic_DNA"/>
</dbReference>
<dbReference type="AlphaFoldDB" id="A0A9Q3YTP8"/>
<dbReference type="RefSeq" id="WP_191179995.1">
    <property type="nucleotide sequence ID" value="NZ_JACXXP010000016.1"/>
</dbReference>
<evidence type="ECO:0000313" key="5">
    <source>
        <dbReference type="Proteomes" id="UP001107960"/>
    </source>
</evidence>
<evidence type="ECO:0000313" key="3">
    <source>
        <dbReference type="EMBL" id="MCC9037044.1"/>
    </source>
</evidence>
<sequence length="211" mass="24645">MMNKLDFRQLPVLDNKRSWLCNLGDNRANSLTIFKHVFERANCALYFTARFHSENNEFVKKGLLRAAISEFVSMEEVLKIDSDINNISLSPLLIINTENPLLHIVKQLRNYNIHIGSSVIDYTEETKRTFGTLEDLAKSTGYEYTDKEIVITNLDIAEFNKLKDAKYYDLSDKINIIDWFNQNQAKWGVDHLIYLAVLDYCDKIITYYKLK</sequence>
<organism evidence="3 5">
    <name type="scientific">Chryseobacterium muglaense</name>
    <dbReference type="NCBI Taxonomy" id="2893752"/>
    <lineage>
        <taxon>Bacteria</taxon>
        <taxon>Pseudomonadati</taxon>
        <taxon>Bacteroidota</taxon>
        <taxon>Flavobacteriia</taxon>
        <taxon>Flavobacteriales</taxon>
        <taxon>Weeksellaceae</taxon>
        <taxon>Chryseobacterium group</taxon>
        <taxon>Chryseobacterium</taxon>
    </lineage>
</organism>
<dbReference type="Proteomes" id="UP000603715">
    <property type="component" value="Unassembled WGS sequence"/>
</dbReference>
<keyword evidence="4" id="KW-1185">Reference proteome</keyword>
<protein>
    <submittedName>
        <fullName evidence="3">Uncharacterized protein</fullName>
    </submittedName>
</protein>
<evidence type="ECO:0000313" key="2">
    <source>
        <dbReference type="EMBL" id="MCC9035022.1"/>
    </source>
</evidence>
<proteinExistence type="predicted"/>